<gene>
    <name evidence="10" type="ORF">D0817_23505</name>
</gene>
<dbReference type="OrthoDB" id="9768177at2"/>
<dbReference type="InterPro" id="IPR039426">
    <property type="entry name" value="TonB-dep_rcpt-like"/>
</dbReference>
<sequence length="1020" mass="111797">MKMRNQFNVFISFVLFLVVHSMNAQEKTVNGVIADAQGQPVPGVNILEKGTTNSGSTDFDGKFTMKVQDSKSILIFSFVGFKTKEVPAGQGASLKIVLVEAGTALDEVVVVGYGTQKKKDLTGAVGSANLKQFEDSPNTSILQSLQGSLPGVTIGQTATAGTDQTIVVRGRNTLGGNTGVLIILDGAVYRGAFTDLNPADIQSVDVLKDPSSKAIYGAQAANGIIMVTSKKGKKSQKTEVNYSTFYSIQSPIINRRTLNREEFIESSRVNQYTKGFLAPDYVTPNPNYNYLTDSGIAANLDIQNSINNGTDFNWFEAGQNNSPYIVDHQLSVRGGSEKTTFFLSAGYTDQLGWIVNDNYKRNSVRVNIDTQVNDWLKVGVNTFGAFSDRSGVSPNLQQFVLMSPLNTPFNTDGTLRQNPAGNNLENPFLSVLSDDLDKQSNIGAQAYASIDVPGIKGLNYRINYNNNYRWNQRFNSNPNGANKQGTAYKNNASTYDTALDNILSYNTHLDERHLHGLNATLVYGWNRIENEFTNASASQFSNQTLGYNNLGVGLIPKVGSGGYEESFLSTTARIIYDYDGKYLFNASIRRDGHSAFAEGNKIGYFPAVSAGWVLSKEGFLSKYSQINLLKLRASYGLNGNTSPRYSSQSTYSSSTDSQYVFGDNAQTVNSFTLNGLISPDLTWEKTEGYNVGLDFAFLNNRISGSADYYLSTTRDMLFDRALSATAGVNSVRVNIGELQNTGFEFNLSFNPVRSKDWNWDLGLNFSHNDNKITGLTGEDLDNNGKEDDLVQNNYFIGKSIGVVYTYVQDGIYQLGDAIPAGSEPGSYKFKDLDGNGVIDVKDRTFIGKAEADYQFGISNNLTYKNFSLKFFISSIQGGIAANDPWSNGGGYYGLTTYVANNHFSDIDAWAPNNPNAEYSRANSISPITDFSPYKDRSFVRLQDISFAYTMDKELVKKAGLSNVKIYVSGKNLATWTKWKGWDPETVSGLGISPKVPGTQNDVYPALPVMKSVNLGLDLTF</sequence>
<dbReference type="Pfam" id="PF07715">
    <property type="entry name" value="Plug"/>
    <property type="match status" value="1"/>
</dbReference>
<dbReference type="InterPro" id="IPR036942">
    <property type="entry name" value="Beta-barrel_TonB_sf"/>
</dbReference>
<dbReference type="NCBIfam" id="TIGR04057">
    <property type="entry name" value="SusC_RagA_signa"/>
    <property type="match status" value="1"/>
</dbReference>
<reference evidence="11" key="1">
    <citation type="journal article" date="2019" name="Syst. Appl. Microbiol.">
        <title>Flavobacterium circumlabens sp. nov. and Flavobacterium cupreum sp. nov., two psychrotrophic species isolated from Antarctic environmental samples.</title>
        <authorList>
            <person name="Kralova S."/>
            <person name="Busse H.-J."/>
            <person name="Svec P."/>
            <person name="Maslanova I."/>
            <person name="Stankova E."/>
            <person name="Bartak M."/>
            <person name="Sedlacek I."/>
        </authorList>
    </citation>
    <scope>NUCLEOTIDE SEQUENCE [LARGE SCALE GENOMIC DNA]</scope>
    <source>
        <strain evidence="11">CCM 8825</strain>
    </source>
</reference>
<comment type="similarity">
    <text evidence="7">Belongs to the TonB-dependent receptor family.</text>
</comment>
<evidence type="ECO:0000256" key="3">
    <source>
        <dbReference type="ARBA" id="ARBA00022452"/>
    </source>
</evidence>
<evidence type="ECO:0000256" key="7">
    <source>
        <dbReference type="PROSITE-ProRule" id="PRU01360"/>
    </source>
</evidence>
<dbReference type="Pfam" id="PF13715">
    <property type="entry name" value="CarbopepD_reg_2"/>
    <property type="match status" value="1"/>
</dbReference>
<dbReference type="InterPro" id="IPR008969">
    <property type="entry name" value="CarboxyPept-like_regulatory"/>
</dbReference>
<dbReference type="Gene3D" id="2.60.40.1120">
    <property type="entry name" value="Carboxypeptidase-like, regulatory domain"/>
    <property type="match status" value="1"/>
</dbReference>
<keyword evidence="3 7" id="KW-1134">Transmembrane beta strand</keyword>
<dbReference type="Gene3D" id="2.170.130.10">
    <property type="entry name" value="TonB-dependent receptor, plug domain"/>
    <property type="match status" value="1"/>
</dbReference>
<dbReference type="RefSeq" id="WP_127340723.1">
    <property type="nucleotide sequence ID" value="NZ_QWDM01000022.1"/>
</dbReference>
<dbReference type="Proteomes" id="UP000288102">
    <property type="component" value="Unassembled WGS sequence"/>
</dbReference>
<protein>
    <submittedName>
        <fullName evidence="10">TonB-dependent receptor</fullName>
    </submittedName>
</protein>
<evidence type="ECO:0000256" key="4">
    <source>
        <dbReference type="ARBA" id="ARBA00022692"/>
    </source>
</evidence>
<keyword evidence="2 7" id="KW-0813">Transport</keyword>
<evidence type="ECO:0000313" key="10">
    <source>
        <dbReference type="EMBL" id="RUT67981.1"/>
    </source>
</evidence>
<keyword evidence="6 7" id="KW-0998">Cell outer membrane</keyword>
<evidence type="ECO:0000256" key="5">
    <source>
        <dbReference type="ARBA" id="ARBA00023136"/>
    </source>
</evidence>
<evidence type="ECO:0000256" key="8">
    <source>
        <dbReference type="SAM" id="SignalP"/>
    </source>
</evidence>
<keyword evidence="10" id="KW-0675">Receptor</keyword>
<dbReference type="SUPFAM" id="SSF56935">
    <property type="entry name" value="Porins"/>
    <property type="match status" value="1"/>
</dbReference>
<comment type="subcellular location">
    <subcellularLocation>
        <location evidence="1 7">Cell outer membrane</location>
        <topology evidence="1 7">Multi-pass membrane protein</topology>
    </subcellularLocation>
</comment>
<keyword evidence="8" id="KW-0732">Signal</keyword>
<dbReference type="NCBIfam" id="TIGR04056">
    <property type="entry name" value="OMP_RagA_SusC"/>
    <property type="match status" value="1"/>
</dbReference>
<dbReference type="InterPro" id="IPR037066">
    <property type="entry name" value="Plug_dom_sf"/>
</dbReference>
<comment type="caution">
    <text evidence="10">The sequence shown here is derived from an EMBL/GenBank/DDBJ whole genome shotgun (WGS) entry which is preliminary data.</text>
</comment>
<feature type="domain" description="TonB-dependent receptor plug" evidence="9">
    <location>
        <begin position="117"/>
        <end position="224"/>
    </location>
</feature>
<dbReference type="AlphaFoldDB" id="A0A434A0U7"/>
<dbReference type="InterPro" id="IPR023996">
    <property type="entry name" value="TonB-dep_OMP_SusC/RagA"/>
</dbReference>
<keyword evidence="11" id="KW-1185">Reference proteome</keyword>
<evidence type="ECO:0000259" key="9">
    <source>
        <dbReference type="Pfam" id="PF07715"/>
    </source>
</evidence>
<dbReference type="PROSITE" id="PS52016">
    <property type="entry name" value="TONB_DEPENDENT_REC_3"/>
    <property type="match status" value="1"/>
</dbReference>
<feature type="signal peptide" evidence="8">
    <location>
        <begin position="1"/>
        <end position="24"/>
    </location>
</feature>
<feature type="chain" id="PRO_5019089322" evidence="8">
    <location>
        <begin position="25"/>
        <end position="1020"/>
    </location>
</feature>
<dbReference type="GO" id="GO:0009279">
    <property type="term" value="C:cell outer membrane"/>
    <property type="evidence" value="ECO:0007669"/>
    <property type="project" value="UniProtKB-SubCell"/>
</dbReference>
<dbReference type="InterPro" id="IPR012910">
    <property type="entry name" value="Plug_dom"/>
</dbReference>
<evidence type="ECO:0000313" key="11">
    <source>
        <dbReference type="Proteomes" id="UP000288102"/>
    </source>
</evidence>
<dbReference type="Gene3D" id="2.40.170.20">
    <property type="entry name" value="TonB-dependent receptor, beta-barrel domain"/>
    <property type="match status" value="1"/>
</dbReference>
<proteinExistence type="inferred from homology"/>
<organism evidence="10 11">
    <name type="scientific">Flavobacterium cupreum</name>
    <dbReference type="NCBI Taxonomy" id="2133766"/>
    <lineage>
        <taxon>Bacteria</taxon>
        <taxon>Pseudomonadati</taxon>
        <taxon>Bacteroidota</taxon>
        <taxon>Flavobacteriia</taxon>
        <taxon>Flavobacteriales</taxon>
        <taxon>Flavobacteriaceae</taxon>
        <taxon>Flavobacterium</taxon>
    </lineage>
</organism>
<evidence type="ECO:0000256" key="6">
    <source>
        <dbReference type="ARBA" id="ARBA00023237"/>
    </source>
</evidence>
<evidence type="ECO:0000256" key="2">
    <source>
        <dbReference type="ARBA" id="ARBA00022448"/>
    </source>
</evidence>
<dbReference type="InterPro" id="IPR023997">
    <property type="entry name" value="TonB-dep_OMP_SusC/RagA_CS"/>
</dbReference>
<name>A0A434A0U7_9FLAO</name>
<keyword evidence="4 7" id="KW-0812">Transmembrane</keyword>
<evidence type="ECO:0000256" key="1">
    <source>
        <dbReference type="ARBA" id="ARBA00004571"/>
    </source>
</evidence>
<keyword evidence="5 7" id="KW-0472">Membrane</keyword>
<dbReference type="EMBL" id="QWDM01000022">
    <property type="protein sequence ID" value="RUT67981.1"/>
    <property type="molecule type" value="Genomic_DNA"/>
</dbReference>
<dbReference type="SUPFAM" id="SSF49464">
    <property type="entry name" value="Carboxypeptidase regulatory domain-like"/>
    <property type="match status" value="1"/>
</dbReference>
<accession>A0A434A0U7</accession>